<feature type="compositionally biased region" description="Polar residues" evidence="1">
    <location>
        <begin position="498"/>
        <end position="518"/>
    </location>
</feature>
<feature type="compositionally biased region" description="Polar residues" evidence="1">
    <location>
        <begin position="28"/>
        <end position="45"/>
    </location>
</feature>
<feature type="compositionally biased region" description="Low complexity" evidence="1">
    <location>
        <begin position="105"/>
        <end position="116"/>
    </location>
</feature>
<keyword evidence="3" id="KW-1185">Reference proteome</keyword>
<accession>A0ABR0SIB3</accession>
<feature type="compositionally biased region" description="Polar residues" evidence="1">
    <location>
        <begin position="454"/>
        <end position="465"/>
    </location>
</feature>
<feature type="region of interest" description="Disordered" evidence="1">
    <location>
        <begin position="769"/>
        <end position="794"/>
    </location>
</feature>
<feature type="region of interest" description="Disordered" evidence="1">
    <location>
        <begin position="548"/>
        <end position="570"/>
    </location>
</feature>
<feature type="region of interest" description="Disordered" evidence="1">
    <location>
        <begin position="449"/>
        <end position="521"/>
    </location>
</feature>
<name>A0ABR0SIB3_9HYPO</name>
<comment type="caution">
    <text evidence="2">The sequence shown here is derived from an EMBL/GenBank/DDBJ whole genome shotgun (WGS) entry which is preliminary data.</text>
</comment>
<evidence type="ECO:0000313" key="2">
    <source>
        <dbReference type="EMBL" id="KAK5991500.1"/>
    </source>
</evidence>
<reference evidence="2 3" key="1">
    <citation type="submission" date="2024-01" db="EMBL/GenBank/DDBJ databases">
        <title>Complete genome of Cladobotryum mycophilum ATHUM6906.</title>
        <authorList>
            <person name="Christinaki A.C."/>
            <person name="Myridakis A.I."/>
            <person name="Kouvelis V.N."/>
        </authorList>
    </citation>
    <scope>NUCLEOTIDE SEQUENCE [LARGE SCALE GENOMIC DNA]</scope>
    <source>
        <strain evidence="2 3">ATHUM6906</strain>
    </source>
</reference>
<feature type="region of interest" description="Disordered" evidence="1">
    <location>
        <begin position="347"/>
        <end position="386"/>
    </location>
</feature>
<feature type="region of interest" description="Disordered" evidence="1">
    <location>
        <begin position="82"/>
        <end position="171"/>
    </location>
</feature>
<feature type="compositionally biased region" description="Polar residues" evidence="1">
    <location>
        <begin position="367"/>
        <end position="377"/>
    </location>
</feature>
<evidence type="ECO:0000313" key="3">
    <source>
        <dbReference type="Proteomes" id="UP001338125"/>
    </source>
</evidence>
<gene>
    <name evidence="2" type="ORF">PT974_09783</name>
</gene>
<dbReference type="EMBL" id="JAVFKD010000014">
    <property type="protein sequence ID" value="KAK5991500.1"/>
    <property type="molecule type" value="Genomic_DNA"/>
</dbReference>
<feature type="compositionally biased region" description="Low complexity" evidence="1">
    <location>
        <begin position="58"/>
        <end position="67"/>
    </location>
</feature>
<protein>
    <submittedName>
        <fullName evidence="2">Uncharacterized protein</fullName>
    </submittedName>
</protein>
<proteinExistence type="predicted"/>
<evidence type="ECO:0000256" key="1">
    <source>
        <dbReference type="SAM" id="MobiDB-lite"/>
    </source>
</evidence>
<feature type="compositionally biased region" description="Polar residues" evidence="1">
    <location>
        <begin position="347"/>
        <end position="357"/>
    </location>
</feature>
<feature type="compositionally biased region" description="Basic and acidic residues" evidence="1">
    <location>
        <begin position="140"/>
        <end position="149"/>
    </location>
</feature>
<feature type="region of interest" description="Disordered" evidence="1">
    <location>
        <begin position="1"/>
        <end position="69"/>
    </location>
</feature>
<feature type="compositionally biased region" description="Basic and acidic residues" evidence="1">
    <location>
        <begin position="484"/>
        <end position="493"/>
    </location>
</feature>
<dbReference type="Proteomes" id="UP001338125">
    <property type="component" value="Unassembled WGS sequence"/>
</dbReference>
<sequence length="794" mass="87028">MGFLNFLHPGRRTSVDAAFEQHPFSRQAHPSTASPHPQSRGSNSGHGNGPRTQEEWQRSSNSWNSSRGVTITEITSGSATLKPRLVGITEGRPCTAPYEDESEEQPQQQPQQQQQPKSSGRNPRDAIRGLTLTLTSSNGEKGRLGRDRAPSSTNLMSPLSPLIADPHPAVGPRRRSSAFVDILDAHGEIRAYDFRSRVQASGSREYGEDVADRNIVENSTSSPSMQLFSPSTGAPLPFRPRGSVSAASAYRSTHRTESILEESAFPTEDSDNRSLSIRSVRREGGLSVRRSSAAISLQTSRTMSFDSTALEVVPDSSADPTDDDSRVCRRKAKSPYGRVSVLGCRTTTPVRAPNTSAGPYMRDDSNSLDPHSRSASPPQVPRYKQRQCSLPTDQLPSRVMRGSVRHAREALQASALTRESHAHSSHQVQPHHKMENYYDWSRFNRSPFGDHLQPASQTWDDSSSVHSDDPQPFSLGSSANIVRSRCDERERHAAVRTPQRQGSVSSFAPTTSDHSSPRFTGARSIRTAETSSIDMPHTSLFREMKFGGSSRSLRSRGGDSSIAPDCVGPEEDSCGDSIVISPATPVKETANPNPLSGIHLDGGFNVGGYESASIYDSDTESFREKRRQHRPDGEALLFRDKGFGTAGKGLPGLFNTEMDNLPPHRWADMSVTPTDTSDLGDDEQSIMENIYQKPRQNSNKPFTQRERLLALGYDYDSESDAEASVDSDEIPEERALQLLTSLIGAGGSTSGKQGEQKLDLNTVAKLRREIRKRRRTGAVSRRGSKAPTIDHRDG</sequence>
<organism evidence="2 3">
    <name type="scientific">Cladobotryum mycophilum</name>
    <dbReference type="NCBI Taxonomy" id="491253"/>
    <lineage>
        <taxon>Eukaryota</taxon>
        <taxon>Fungi</taxon>
        <taxon>Dikarya</taxon>
        <taxon>Ascomycota</taxon>
        <taxon>Pezizomycotina</taxon>
        <taxon>Sordariomycetes</taxon>
        <taxon>Hypocreomycetidae</taxon>
        <taxon>Hypocreales</taxon>
        <taxon>Hypocreaceae</taxon>
        <taxon>Cladobotryum</taxon>
    </lineage>
</organism>